<feature type="coiled-coil region" evidence="1">
    <location>
        <begin position="442"/>
        <end position="483"/>
    </location>
</feature>
<dbReference type="EMBL" id="JAQQAF010000006">
    <property type="protein sequence ID" value="KAJ8476365.1"/>
    <property type="molecule type" value="Genomic_DNA"/>
</dbReference>
<proteinExistence type="predicted"/>
<protein>
    <submittedName>
        <fullName evidence="2">Uncharacterized protein</fullName>
    </submittedName>
</protein>
<feature type="coiled-coil region" evidence="1">
    <location>
        <begin position="316"/>
        <end position="357"/>
    </location>
</feature>
<evidence type="ECO:0000313" key="3">
    <source>
        <dbReference type="Proteomes" id="UP001222027"/>
    </source>
</evidence>
<dbReference type="Proteomes" id="UP001222027">
    <property type="component" value="Unassembled WGS sequence"/>
</dbReference>
<dbReference type="InterPro" id="IPR010746">
    <property type="entry name" value="CYMV_Orf1"/>
</dbReference>
<keyword evidence="1" id="KW-0175">Coiled coil</keyword>
<evidence type="ECO:0000313" key="2">
    <source>
        <dbReference type="EMBL" id="KAJ8476365.1"/>
    </source>
</evidence>
<reference evidence="2 3" key="1">
    <citation type="submission" date="2022-12" db="EMBL/GenBank/DDBJ databases">
        <title>Chromosome-scale assembly of the Ensete ventricosum genome.</title>
        <authorList>
            <person name="Dussert Y."/>
            <person name="Stocks J."/>
            <person name="Wendawek A."/>
            <person name="Woldeyes F."/>
            <person name="Nichols R.A."/>
            <person name="Borrell J.S."/>
        </authorList>
    </citation>
    <scope>NUCLEOTIDE SEQUENCE [LARGE SCALE GENOMIC DNA]</scope>
    <source>
        <strain evidence="3">cv. Maze</strain>
        <tissue evidence="2">Seeds</tissue>
    </source>
</reference>
<keyword evidence="3" id="KW-1185">Reference proteome</keyword>
<feature type="coiled-coil region" evidence="1">
    <location>
        <begin position="64"/>
        <end position="105"/>
    </location>
</feature>
<accession>A0AAV8QM85</accession>
<sequence length="921" mass="107024">MCSGSSQLGEKVCRHYIPAKPRELRDRSDLGNKVILTSLHKAKEHRKELYTELRQEASVQRTLLSEVADKAKEANKIAKAQRREIQDLKEQLDVCSKELQALRKDYLARKPLNKTDVEQLVLKISEQPKFIERQTELLLEDTRSLVNNIKAEVDIVKSMVILTSLHKNKEHRKELYTELRQEASVQRTLLSEVADKAKEANKIAKAQRREIQDLKEQLDVCSKELQALRKDYLARKSLNKTDVEQLVLKISEQPKFIERQTELLLEDTRSLVNNIKAEVDIVKSMVILTSLHKNKEHRKELYTELRQEASVQRTLLSEVADKAKEANKIAKAQRREIQDLKEQLDVCSKELQALRKDYLARKSLNKTDVEQLVLKISEQPKFIERQTELLLEDTRSLVNNIKAEVDIVKSMVILTSLHKNKEHRKELYTELRQEASVQRTLLSEVADKAKEANKIAKAQRREIQDLKEQLDVCSKELQALRKDYLARKSLNKTDVEQLVLKISEQPKFIERQTELLLEDTRSLVNNIKAEVDIVKSMVILTSLHKNKEHRKELYTELRQEASVQRTLLSEVADKAKEANKIAKAQRREIQDLKEQLDVCSKELQALRKDYLARKSLNKTDVEQLVLKISEQPKFIERQTELLLEDTRSLVNNIKAEVDIVKSMVILTSLHKNKEHRKELYTELRQEASVQRTLLSEVADKAKEANKIAKAQRREIQDLKEQLDVCSKELQALRKDYLARKSLNKTDVEQLVLKISEQPKFIERQTELLLEDTRSLVNNIKAEVDIVKSMVILTSLHKNKEHRKELYTELRQEASVQRTLLSEVADKAKEANKIAKAQRREIQDLKEQLDVCSKELQALRKDYLARKSLNKTDVEQLVLKISEQPKFIERQTELLLEDTRSLVNNIKAEVDIVKSMVQKLHG</sequence>
<name>A0AAV8QM85_ENSVE</name>
<comment type="caution">
    <text evidence="2">The sequence shown here is derived from an EMBL/GenBank/DDBJ whole genome shotgun (WGS) entry which is preliminary data.</text>
</comment>
<feature type="coiled-coil region" evidence="1">
    <location>
        <begin position="694"/>
        <end position="735"/>
    </location>
</feature>
<evidence type="ECO:0000256" key="1">
    <source>
        <dbReference type="SAM" id="Coils"/>
    </source>
</evidence>
<feature type="coiled-coil region" evidence="1">
    <location>
        <begin position="568"/>
        <end position="609"/>
    </location>
</feature>
<dbReference type="AlphaFoldDB" id="A0AAV8QM85"/>
<feature type="coiled-coil region" evidence="1">
    <location>
        <begin position="190"/>
        <end position="231"/>
    </location>
</feature>
<organism evidence="2 3">
    <name type="scientific">Ensete ventricosum</name>
    <name type="common">Abyssinian banana</name>
    <name type="synonym">Musa ensete</name>
    <dbReference type="NCBI Taxonomy" id="4639"/>
    <lineage>
        <taxon>Eukaryota</taxon>
        <taxon>Viridiplantae</taxon>
        <taxon>Streptophyta</taxon>
        <taxon>Embryophyta</taxon>
        <taxon>Tracheophyta</taxon>
        <taxon>Spermatophyta</taxon>
        <taxon>Magnoliopsida</taxon>
        <taxon>Liliopsida</taxon>
        <taxon>Zingiberales</taxon>
        <taxon>Musaceae</taxon>
        <taxon>Ensete</taxon>
    </lineage>
</organism>
<dbReference type="Pfam" id="PF07028">
    <property type="entry name" value="DUF1319"/>
    <property type="match status" value="7"/>
</dbReference>
<gene>
    <name evidence="2" type="ORF">OPV22_020092</name>
</gene>
<feature type="coiled-coil region" evidence="1">
    <location>
        <begin position="820"/>
        <end position="861"/>
    </location>
</feature>